<dbReference type="GO" id="GO:0006790">
    <property type="term" value="P:sulfur compound metabolic process"/>
    <property type="evidence" value="ECO:0007669"/>
    <property type="project" value="TreeGrafter"/>
</dbReference>
<dbReference type="GO" id="GO:0000908">
    <property type="term" value="F:taurine dioxygenase activity"/>
    <property type="evidence" value="ECO:0007669"/>
    <property type="project" value="TreeGrafter"/>
</dbReference>
<evidence type="ECO:0000259" key="6">
    <source>
        <dbReference type="Pfam" id="PF02668"/>
    </source>
</evidence>
<dbReference type="InterPro" id="IPR042098">
    <property type="entry name" value="TauD-like_sf"/>
</dbReference>
<gene>
    <name evidence="7" type="ORF">E2C06_20455</name>
</gene>
<evidence type="ECO:0000256" key="2">
    <source>
        <dbReference type="ARBA" id="ARBA00022723"/>
    </source>
</evidence>
<evidence type="ECO:0000313" key="8">
    <source>
        <dbReference type="Proteomes" id="UP000295096"/>
    </source>
</evidence>
<name>A0A4R5QD63_9PROT</name>
<dbReference type="Proteomes" id="UP000295096">
    <property type="component" value="Unassembled WGS sequence"/>
</dbReference>
<keyword evidence="2" id="KW-0479">Metal-binding</keyword>
<evidence type="ECO:0000256" key="4">
    <source>
        <dbReference type="ARBA" id="ARBA00023002"/>
    </source>
</evidence>
<keyword evidence="3 7" id="KW-0223">Dioxygenase</keyword>
<protein>
    <submittedName>
        <fullName evidence="7">Taurine dioxygenase</fullName>
    </submittedName>
</protein>
<evidence type="ECO:0000256" key="5">
    <source>
        <dbReference type="ARBA" id="ARBA00023004"/>
    </source>
</evidence>
<reference evidence="7 8" key="1">
    <citation type="journal article" date="2016" name="J. Microbiol.">
        <title>Dankookia rubra gen. nov., sp. nov., an alphaproteobacterium isolated from sediment of a shallow stream.</title>
        <authorList>
            <person name="Kim W.H."/>
            <person name="Kim D.H."/>
            <person name="Kang K."/>
            <person name="Ahn T.Y."/>
        </authorList>
    </citation>
    <scope>NUCLEOTIDE SEQUENCE [LARGE SCALE GENOMIC DNA]</scope>
    <source>
        <strain evidence="7 8">JCM30602</strain>
    </source>
</reference>
<dbReference type="Gene3D" id="3.60.130.10">
    <property type="entry name" value="Clavaminate synthase-like"/>
    <property type="match status" value="1"/>
</dbReference>
<keyword evidence="4" id="KW-0560">Oxidoreductase</keyword>
<comment type="similarity">
    <text evidence="1">Belongs to the TfdA dioxygenase family.</text>
</comment>
<dbReference type="Pfam" id="PF02668">
    <property type="entry name" value="TauD"/>
    <property type="match status" value="1"/>
</dbReference>
<sequence>MSYDAIQIHRISPHVGAEVRDIDITQPLSNAQVDQLHRALGDFGVLFFRDQAFTHETQKVFGRYFGELDIHPNTPGPEGHPEILPIHADANSKRIAGERWHSDVSCFQTPPLGSILHLNTVPPIGGDTLFASLAAAYEALSPNIKAYLEGLTATHSGERSYRRTNRLLGIDDSARVHPSAVHPVVIRHPISGRRGLYVNRGFTVRINEVPEEESDAILAYLYAHAEKPDFQVRFQWQPNSVAFWDNRAVQHLAVWDYFPNTRSGSRVTIKGQTLAA</sequence>
<dbReference type="GO" id="GO:0046872">
    <property type="term" value="F:metal ion binding"/>
    <property type="evidence" value="ECO:0007669"/>
    <property type="project" value="UniProtKB-KW"/>
</dbReference>
<dbReference type="RefSeq" id="WP_133290468.1">
    <property type="nucleotide sequence ID" value="NZ_SMSJ01000032.1"/>
</dbReference>
<dbReference type="AlphaFoldDB" id="A0A4R5QD63"/>
<keyword evidence="5" id="KW-0408">Iron</keyword>
<dbReference type="InterPro" id="IPR051323">
    <property type="entry name" value="AtsK-like"/>
</dbReference>
<evidence type="ECO:0000256" key="1">
    <source>
        <dbReference type="ARBA" id="ARBA00005896"/>
    </source>
</evidence>
<dbReference type="SUPFAM" id="SSF51197">
    <property type="entry name" value="Clavaminate synthase-like"/>
    <property type="match status" value="1"/>
</dbReference>
<keyword evidence="8" id="KW-1185">Reference proteome</keyword>
<evidence type="ECO:0000256" key="3">
    <source>
        <dbReference type="ARBA" id="ARBA00022964"/>
    </source>
</evidence>
<dbReference type="OrthoDB" id="7346227at2"/>
<dbReference type="PANTHER" id="PTHR30468:SF1">
    <property type="entry name" value="ALPHA-KETOGLUTARATE-DEPENDENT SULFONATE DIOXYGENASE"/>
    <property type="match status" value="1"/>
</dbReference>
<dbReference type="EMBL" id="SMSJ01000032">
    <property type="protein sequence ID" value="TDH60743.1"/>
    <property type="molecule type" value="Genomic_DNA"/>
</dbReference>
<evidence type="ECO:0000313" key="7">
    <source>
        <dbReference type="EMBL" id="TDH60743.1"/>
    </source>
</evidence>
<organism evidence="7 8">
    <name type="scientific">Dankookia rubra</name>
    <dbReference type="NCBI Taxonomy" id="1442381"/>
    <lineage>
        <taxon>Bacteria</taxon>
        <taxon>Pseudomonadati</taxon>
        <taxon>Pseudomonadota</taxon>
        <taxon>Alphaproteobacteria</taxon>
        <taxon>Acetobacterales</taxon>
        <taxon>Roseomonadaceae</taxon>
        <taxon>Dankookia</taxon>
    </lineage>
</organism>
<accession>A0A4R5QD63</accession>
<feature type="domain" description="TauD/TfdA-like" evidence="6">
    <location>
        <begin position="9"/>
        <end position="267"/>
    </location>
</feature>
<proteinExistence type="inferred from homology"/>
<comment type="caution">
    <text evidence="7">The sequence shown here is derived from an EMBL/GenBank/DDBJ whole genome shotgun (WGS) entry which is preliminary data.</text>
</comment>
<dbReference type="PANTHER" id="PTHR30468">
    <property type="entry name" value="ALPHA-KETOGLUTARATE-DEPENDENT SULFONATE DIOXYGENASE"/>
    <property type="match status" value="1"/>
</dbReference>
<dbReference type="InterPro" id="IPR003819">
    <property type="entry name" value="TauD/TfdA-like"/>
</dbReference>
<dbReference type="GO" id="GO:0005737">
    <property type="term" value="C:cytoplasm"/>
    <property type="evidence" value="ECO:0007669"/>
    <property type="project" value="TreeGrafter"/>
</dbReference>